<name>A0ABW3RYJ6_9BACL</name>
<keyword evidence="2" id="KW-1185">Reference proteome</keyword>
<comment type="caution">
    <text evidence="1">The sequence shown here is derived from an EMBL/GenBank/DDBJ whole genome shotgun (WGS) entry which is preliminary data.</text>
</comment>
<gene>
    <name evidence="1" type="ORF">ACFQ3W_11575</name>
</gene>
<accession>A0ABW3RYJ6</accession>
<proteinExistence type="predicted"/>
<dbReference type="InterPro" id="IPR046169">
    <property type="entry name" value="DUF6171"/>
</dbReference>
<evidence type="ECO:0000313" key="1">
    <source>
        <dbReference type="EMBL" id="MFD1176936.1"/>
    </source>
</evidence>
<organism evidence="1 2">
    <name type="scientific">Paenibacillus puldeungensis</name>
    <dbReference type="NCBI Taxonomy" id="696536"/>
    <lineage>
        <taxon>Bacteria</taxon>
        <taxon>Bacillati</taxon>
        <taxon>Bacillota</taxon>
        <taxon>Bacilli</taxon>
        <taxon>Bacillales</taxon>
        <taxon>Paenibacillaceae</taxon>
        <taxon>Paenibacillus</taxon>
    </lineage>
</organism>
<reference evidence="2" key="1">
    <citation type="journal article" date="2019" name="Int. J. Syst. Evol. Microbiol.">
        <title>The Global Catalogue of Microorganisms (GCM) 10K type strain sequencing project: providing services to taxonomists for standard genome sequencing and annotation.</title>
        <authorList>
            <consortium name="The Broad Institute Genomics Platform"/>
            <consortium name="The Broad Institute Genome Sequencing Center for Infectious Disease"/>
            <person name="Wu L."/>
            <person name="Ma J."/>
        </authorList>
    </citation>
    <scope>NUCLEOTIDE SEQUENCE [LARGE SCALE GENOMIC DNA]</scope>
    <source>
        <strain evidence="2">CCUG 59189</strain>
    </source>
</reference>
<dbReference type="Proteomes" id="UP001597262">
    <property type="component" value="Unassembled WGS sequence"/>
</dbReference>
<dbReference type="EMBL" id="JBHTLM010000007">
    <property type="protein sequence ID" value="MFD1176936.1"/>
    <property type="molecule type" value="Genomic_DNA"/>
</dbReference>
<protein>
    <submittedName>
        <fullName evidence="1">DUF6171 family protein</fullName>
    </submittedName>
</protein>
<sequence length="95" mass="10243">MGTNDGCKGCSADVRVTSGQIDRLLAAMEGKGFVFVNDNTYEARLTACQACSSLEYETTCMYCGCLVAVRGKLAEKDCPHPGGSKWSVPKEPYSY</sequence>
<evidence type="ECO:0000313" key="2">
    <source>
        <dbReference type="Proteomes" id="UP001597262"/>
    </source>
</evidence>
<dbReference type="Pfam" id="PF19668">
    <property type="entry name" value="DUF6171"/>
    <property type="match status" value="1"/>
</dbReference>
<dbReference type="RefSeq" id="WP_379319386.1">
    <property type="nucleotide sequence ID" value="NZ_JBHTLM010000007.1"/>
</dbReference>